<dbReference type="EMBL" id="CH476625">
    <property type="protein sequence ID" value="EDO01973.1"/>
    <property type="molecule type" value="Genomic_DNA"/>
</dbReference>
<dbReference type="KEGG" id="ssl:SS1G_04448"/>
<organism evidence="1 2">
    <name type="scientific">Sclerotinia sclerotiorum (strain ATCC 18683 / 1980 / Ss-1)</name>
    <name type="common">White mold</name>
    <name type="synonym">Whetzelinia sclerotiorum</name>
    <dbReference type="NCBI Taxonomy" id="665079"/>
    <lineage>
        <taxon>Eukaryota</taxon>
        <taxon>Fungi</taxon>
        <taxon>Dikarya</taxon>
        <taxon>Ascomycota</taxon>
        <taxon>Pezizomycotina</taxon>
        <taxon>Leotiomycetes</taxon>
        <taxon>Helotiales</taxon>
        <taxon>Sclerotiniaceae</taxon>
        <taxon>Sclerotinia</taxon>
    </lineage>
</organism>
<dbReference type="GeneID" id="5490813"/>
<reference evidence="2" key="1">
    <citation type="journal article" date="2011" name="PLoS Genet.">
        <title>Genomic analysis of the necrotrophic fungal pathogens Sclerotinia sclerotiorum and Botrytis cinerea.</title>
        <authorList>
            <person name="Amselem J."/>
            <person name="Cuomo C.A."/>
            <person name="van Kan J.A."/>
            <person name="Viaud M."/>
            <person name="Benito E.P."/>
            <person name="Couloux A."/>
            <person name="Coutinho P.M."/>
            <person name="de Vries R.P."/>
            <person name="Dyer P.S."/>
            <person name="Fillinger S."/>
            <person name="Fournier E."/>
            <person name="Gout L."/>
            <person name="Hahn M."/>
            <person name="Kohn L."/>
            <person name="Lapalu N."/>
            <person name="Plummer K.M."/>
            <person name="Pradier J.M."/>
            <person name="Quevillon E."/>
            <person name="Sharon A."/>
            <person name="Simon A."/>
            <person name="ten Have A."/>
            <person name="Tudzynski B."/>
            <person name="Tudzynski P."/>
            <person name="Wincker P."/>
            <person name="Andrew M."/>
            <person name="Anthouard V."/>
            <person name="Beever R.E."/>
            <person name="Beffa R."/>
            <person name="Benoit I."/>
            <person name="Bouzid O."/>
            <person name="Brault B."/>
            <person name="Chen Z."/>
            <person name="Choquer M."/>
            <person name="Collemare J."/>
            <person name="Cotton P."/>
            <person name="Danchin E.G."/>
            <person name="Da Silva C."/>
            <person name="Gautier A."/>
            <person name="Giraud C."/>
            <person name="Giraud T."/>
            <person name="Gonzalez C."/>
            <person name="Grossetete S."/>
            <person name="Guldener U."/>
            <person name="Henrissat B."/>
            <person name="Howlett B.J."/>
            <person name="Kodira C."/>
            <person name="Kretschmer M."/>
            <person name="Lappartient A."/>
            <person name="Leroch M."/>
            <person name="Levis C."/>
            <person name="Mauceli E."/>
            <person name="Neuveglise C."/>
            <person name="Oeser B."/>
            <person name="Pearson M."/>
            <person name="Poulain J."/>
            <person name="Poussereau N."/>
            <person name="Quesneville H."/>
            <person name="Rascle C."/>
            <person name="Schumacher J."/>
            <person name="Segurens B."/>
            <person name="Sexton A."/>
            <person name="Silva E."/>
            <person name="Sirven C."/>
            <person name="Soanes D.M."/>
            <person name="Talbot N.J."/>
            <person name="Templeton M."/>
            <person name="Yandava C."/>
            <person name="Yarden O."/>
            <person name="Zeng Q."/>
            <person name="Rollins J.A."/>
            <person name="Lebrun M.H."/>
            <person name="Dickman M."/>
        </authorList>
    </citation>
    <scope>NUCLEOTIDE SEQUENCE [LARGE SCALE GENOMIC DNA]</scope>
    <source>
        <strain evidence="2">ATCC 18683 / 1980 / Ss-1</strain>
    </source>
</reference>
<dbReference type="HOGENOM" id="CLU_2723718_0_0_1"/>
<dbReference type="Proteomes" id="UP000001312">
    <property type="component" value="Unassembled WGS sequence"/>
</dbReference>
<gene>
    <name evidence="1" type="ORF">SS1G_04448</name>
</gene>
<evidence type="ECO:0000313" key="1">
    <source>
        <dbReference type="EMBL" id="EDO01973.1"/>
    </source>
</evidence>
<evidence type="ECO:0000313" key="2">
    <source>
        <dbReference type="Proteomes" id="UP000001312"/>
    </source>
</evidence>
<dbReference type="RefSeq" id="XP_001594641.1">
    <property type="nucleotide sequence ID" value="XM_001594591.1"/>
</dbReference>
<name>A7EGK7_SCLS1</name>
<protein>
    <submittedName>
        <fullName evidence="1">Uncharacterized protein</fullName>
    </submittedName>
</protein>
<proteinExistence type="predicted"/>
<accession>A7EGK7</accession>
<dbReference type="InParanoid" id="A7EGK7"/>
<keyword evidence="2" id="KW-1185">Reference proteome</keyword>
<dbReference type="AlphaFoldDB" id="A7EGK7"/>
<sequence length="72" mass="8076">MKQVCAGWGLWAGMWWTVCEDCERGLVVGVVFMGLGKDAGGREMFCLFPDLTAILYLHIYHIVDQLVVSLEP</sequence>